<gene>
    <name evidence="2" type="ORF">GWK47_036726</name>
</gene>
<protein>
    <submittedName>
        <fullName evidence="2">Uncharacterized protein</fullName>
    </submittedName>
</protein>
<keyword evidence="3" id="KW-1185">Reference proteome</keyword>
<dbReference type="OrthoDB" id="6626714at2759"/>
<sequence length="99" mass="11057">MGDVALQSLPSSPLVRLGGLVACPYGRENRNEEKEAMVRNLFRRERKASSDPDGKRFSPDIDLKDLVTSRTRRTLDSLLPGREEEVGNPLGEESRDMGD</sequence>
<name>A0A8J5CZK9_CHIOP</name>
<feature type="region of interest" description="Disordered" evidence="1">
    <location>
        <begin position="74"/>
        <end position="99"/>
    </location>
</feature>
<proteinExistence type="predicted"/>
<evidence type="ECO:0000313" key="3">
    <source>
        <dbReference type="Proteomes" id="UP000770661"/>
    </source>
</evidence>
<evidence type="ECO:0000313" key="2">
    <source>
        <dbReference type="EMBL" id="KAG0726376.1"/>
    </source>
</evidence>
<accession>A0A8J5CZK9</accession>
<dbReference type="Proteomes" id="UP000770661">
    <property type="component" value="Unassembled WGS sequence"/>
</dbReference>
<reference evidence="2" key="1">
    <citation type="submission" date="2020-07" db="EMBL/GenBank/DDBJ databases">
        <title>The High-quality genome of the commercially important snow crab, Chionoecetes opilio.</title>
        <authorList>
            <person name="Jeong J.-H."/>
            <person name="Ryu S."/>
        </authorList>
    </citation>
    <scope>NUCLEOTIDE SEQUENCE</scope>
    <source>
        <strain evidence="2">MADBK_172401_WGS</strain>
        <tissue evidence="2">Digestive gland</tissue>
    </source>
</reference>
<organism evidence="2 3">
    <name type="scientific">Chionoecetes opilio</name>
    <name type="common">Atlantic snow crab</name>
    <name type="synonym">Cancer opilio</name>
    <dbReference type="NCBI Taxonomy" id="41210"/>
    <lineage>
        <taxon>Eukaryota</taxon>
        <taxon>Metazoa</taxon>
        <taxon>Ecdysozoa</taxon>
        <taxon>Arthropoda</taxon>
        <taxon>Crustacea</taxon>
        <taxon>Multicrustacea</taxon>
        <taxon>Malacostraca</taxon>
        <taxon>Eumalacostraca</taxon>
        <taxon>Eucarida</taxon>
        <taxon>Decapoda</taxon>
        <taxon>Pleocyemata</taxon>
        <taxon>Brachyura</taxon>
        <taxon>Eubrachyura</taxon>
        <taxon>Majoidea</taxon>
        <taxon>Majidae</taxon>
        <taxon>Chionoecetes</taxon>
    </lineage>
</organism>
<dbReference type="AlphaFoldDB" id="A0A8J5CZK9"/>
<evidence type="ECO:0000256" key="1">
    <source>
        <dbReference type="SAM" id="MobiDB-lite"/>
    </source>
</evidence>
<dbReference type="EMBL" id="JACEEZ010004489">
    <property type="protein sequence ID" value="KAG0726376.1"/>
    <property type="molecule type" value="Genomic_DNA"/>
</dbReference>
<comment type="caution">
    <text evidence="2">The sequence shown here is derived from an EMBL/GenBank/DDBJ whole genome shotgun (WGS) entry which is preliminary data.</text>
</comment>